<evidence type="ECO:0000313" key="2">
    <source>
        <dbReference type="Proteomes" id="UP000074561"/>
    </source>
</evidence>
<evidence type="ECO:0000313" key="1">
    <source>
        <dbReference type="EMBL" id="AMP04933.1"/>
    </source>
</evidence>
<dbReference type="KEGG" id="cpra:CPter91_2581"/>
<accession>A0A127Q4I7</accession>
<protein>
    <submittedName>
        <fullName evidence="1">Uncharacterized protein</fullName>
    </submittedName>
</protein>
<proteinExistence type="predicted"/>
<sequence>MTTATNSFTPANNSTGFSAKVAGVAYAVAATVFGINLREALDAESSSDKADASYTWGM</sequence>
<organism evidence="1 2">
    <name type="scientific">Collimonas pratensis</name>
    <dbReference type="NCBI Taxonomy" id="279113"/>
    <lineage>
        <taxon>Bacteria</taxon>
        <taxon>Pseudomonadati</taxon>
        <taxon>Pseudomonadota</taxon>
        <taxon>Betaproteobacteria</taxon>
        <taxon>Burkholderiales</taxon>
        <taxon>Oxalobacteraceae</taxon>
        <taxon>Collimonas</taxon>
    </lineage>
</organism>
<gene>
    <name evidence="1" type="ORF">CPter91_2581</name>
</gene>
<dbReference type="Proteomes" id="UP000074561">
    <property type="component" value="Chromosome"/>
</dbReference>
<name>A0A127Q4I7_9BURK</name>
<dbReference type="RefSeq" id="WP_167595161.1">
    <property type="nucleotide sequence ID" value="NZ_CP013234.1"/>
</dbReference>
<dbReference type="EMBL" id="CP013234">
    <property type="protein sequence ID" value="AMP04933.1"/>
    <property type="molecule type" value="Genomic_DNA"/>
</dbReference>
<dbReference type="AlphaFoldDB" id="A0A127Q4I7"/>
<reference evidence="1 2" key="1">
    <citation type="submission" date="2015-11" db="EMBL/GenBank/DDBJ databases">
        <title>Exploring the genomic traits of fungus-feeding bacterial genus Collimonas.</title>
        <authorList>
            <person name="Song C."/>
            <person name="Schmidt R."/>
            <person name="de Jager V."/>
            <person name="Krzyzanowska D."/>
            <person name="Jongedijk E."/>
            <person name="Cankar K."/>
            <person name="Beekwilder J."/>
            <person name="van Veen A."/>
            <person name="de Boer W."/>
            <person name="van Veen J.A."/>
            <person name="Garbeva P."/>
        </authorList>
    </citation>
    <scope>NUCLEOTIDE SEQUENCE [LARGE SCALE GENOMIC DNA]</scope>
    <source>
        <strain evidence="1 2">Ter91</strain>
    </source>
</reference>
<dbReference type="PATRIC" id="fig|279113.9.peg.2547"/>